<dbReference type="Gene3D" id="2.170.16.10">
    <property type="entry name" value="Hedgehog/Intein (Hint) domain"/>
    <property type="match status" value="1"/>
</dbReference>
<accession>A0A1F6V3C7</accession>
<reference evidence="2 3" key="1">
    <citation type="journal article" date="2016" name="Nat. Commun.">
        <title>Thousands of microbial genomes shed light on interconnected biogeochemical processes in an aquifer system.</title>
        <authorList>
            <person name="Anantharaman K."/>
            <person name="Brown C.T."/>
            <person name="Hug L.A."/>
            <person name="Sharon I."/>
            <person name="Castelle C.J."/>
            <person name="Probst A.J."/>
            <person name="Thomas B.C."/>
            <person name="Singh A."/>
            <person name="Wilkins M.J."/>
            <person name="Karaoz U."/>
            <person name="Brodie E.L."/>
            <person name="Williams K.H."/>
            <person name="Hubbard S.S."/>
            <person name="Banfield J.F."/>
        </authorList>
    </citation>
    <scope>NUCLEOTIDE SEQUENCE [LARGE SCALE GENOMIC DNA]</scope>
</reference>
<dbReference type="InterPro" id="IPR036844">
    <property type="entry name" value="Hint_dom_sf"/>
</dbReference>
<dbReference type="GO" id="GO:0005886">
    <property type="term" value="C:plasma membrane"/>
    <property type="evidence" value="ECO:0007669"/>
    <property type="project" value="TreeGrafter"/>
</dbReference>
<dbReference type="CDD" id="cd00081">
    <property type="entry name" value="Hint"/>
    <property type="match status" value="1"/>
</dbReference>
<dbReference type="PANTHER" id="PTHR30336">
    <property type="entry name" value="INNER MEMBRANE PROTEIN, PROBABLE PERMEASE"/>
    <property type="match status" value="1"/>
</dbReference>
<evidence type="ECO:0000259" key="1">
    <source>
        <dbReference type="Pfam" id="PF02698"/>
    </source>
</evidence>
<dbReference type="Proteomes" id="UP000178985">
    <property type="component" value="Unassembled WGS sequence"/>
</dbReference>
<dbReference type="InterPro" id="IPR006141">
    <property type="entry name" value="Intein_N"/>
</dbReference>
<sequence>MRKRRFLIFLILIPALLFIFILVTNAIVNFGSSARIYGNGEEIQESQTVLILGAAVYSNGELSPVFKSRVDKALELYRAKKVSKILASGDNSTVEHNEVNPVRNYLLAKGIPDADIFLDHAGFDTYSTMYRARDIFKVSSVIVVTQSFHLPRAVFIARALGLDAYGVPANDEHVKLSNYIREIFANEKAILNIIFNRQPKYLGKAIPIDEDKKIIPIPPALPKACTEEAKLCPDGSAVGRTGPNCEFAPCPRVGSELSCTKNSDCPSSKYICQETQGTGTVCSSTDPTCVPTYTIVAGECKLKEGSRCSADSDCASGNLCHKNICTSPIGRECNGPSDQSCGADFECVQGCGSPVGYEGEPPPPYFCQLKGYVRTCPICLAKSTLIDTPLGAMPVQDLQIGMPIWTVNSSGHRALGFVLKTSKTSVPPEHKMVQFVLADGRALLVSPGHPTILGRTVGDLVLGDLYDTAKVVSIELVSYGEKYTYDILPTGQTGFYFANGILLGSTLSSR</sequence>
<evidence type="ECO:0000313" key="3">
    <source>
        <dbReference type="Proteomes" id="UP000178985"/>
    </source>
</evidence>
<dbReference type="InterPro" id="IPR051599">
    <property type="entry name" value="Cell_Envelope_Assoc"/>
</dbReference>
<organism evidence="2 3">
    <name type="scientific">Candidatus Nomurabacteria bacterium RIFCSPHIGHO2_01_FULL_40_20</name>
    <dbReference type="NCBI Taxonomy" id="1801738"/>
    <lineage>
        <taxon>Bacteria</taxon>
        <taxon>Candidatus Nomuraibacteriota</taxon>
    </lineage>
</organism>
<dbReference type="EMBL" id="MFTO01000006">
    <property type="protein sequence ID" value="OGI64125.1"/>
    <property type="molecule type" value="Genomic_DNA"/>
</dbReference>
<dbReference type="PANTHER" id="PTHR30336:SF6">
    <property type="entry name" value="INTEGRAL MEMBRANE PROTEIN"/>
    <property type="match status" value="1"/>
</dbReference>
<name>A0A1F6V3C7_9BACT</name>
<comment type="caution">
    <text evidence="2">The sequence shown here is derived from an EMBL/GenBank/DDBJ whole genome shotgun (WGS) entry which is preliminary data.</text>
</comment>
<gene>
    <name evidence="2" type="ORF">A2733_02655</name>
</gene>
<feature type="domain" description="DUF218" evidence="1">
    <location>
        <begin position="48"/>
        <end position="172"/>
    </location>
</feature>
<dbReference type="AlphaFoldDB" id="A0A1F6V3C7"/>
<dbReference type="GO" id="GO:0016539">
    <property type="term" value="P:intein-mediated protein splicing"/>
    <property type="evidence" value="ECO:0007669"/>
    <property type="project" value="InterPro"/>
</dbReference>
<dbReference type="InterPro" id="IPR003848">
    <property type="entry name" value="DUF218"/>
</dbReference>
<evidence type="ECO:0000313" key="2">
    <source>
        <dbReference type="EMBL" id="OGI64125.1"/>
    </source>
</evidence>
<dbReference type="PROSITE" id="PS50817">
    <property type="entry name" value="INTEIN_N_TER"/>
    <property type="match status" value="1"/>
</dbReference>
<proteinExistence type="predicted"/>
<dbReference type="CDD" id="cd06259">
    <property type="entry name" value="YdcF-like"/>
    <property type="match status" value="1"/>
</dbReference>
<dbReference type="Pfam" id="PF02698">
    <property type="entry name" value="DUF218"/>
    <property type="match status" value="1"/>
</dbReference>
<protein>
    <recommendedName>
        <fullName evidence="1">DUF218 domain-containing protein</fullName>
    </recommendedName>
</protein>
<dbReference type="SUPFAM" id="SSF51294">
    <property type="entry name" value="Hedgehog/intein (Hint) domain"/>
    <property type="match status" value="1"/>
</dbReference>